<dbReference type="InterPro" id="IPR018711">
    <property type="entry name" value="NAGPA"/>
</dbReference>
<dbReference type="GO" id="GO:0008745">
    <property type="term" value="F:N-acetylmuramoyl-L-alanine amidase activity"/>
    <property type="evidence" value="ECO:0007669"/>
    <property type="project" value="InterPro"/>
</dbReference>
<dbReference type="SMART" id="SM00646">
    <property type="entry name" value="Ami_3"/>
    <property type="match status" value="1"/>
</dbReference>
<organism evidence="2 3">
    <name type="scientific">Candidatus Avoscillospira avistercoris</name>
    <dbReference type="NCBI Taxonomy" id="2840707"/>
    <lineage>
        <taxon>Bacteria</taxon>
        <taxon>Bacillati</taxon>
        <taxon>Bacillota</taxon>
        <taxon>Clostridia</taxon>
        <taxon>Eubacteriales</taxon>
        <taxon>Oscillospiraceae</taxon>
        <taxon>Oscillospiraceae incertae sedis</taxon>
        <taxon>Candidatus Avoscillospira</taxon>
    </lineage>
</organism>
<dbReference type="SUPFAM" id="SSF53187">
    <property type="entry name" value="Zn-dependent exopeptidases"/>
    <property type="match status" value="1"/>
</dbReference>
<protein>
    <submittedName>
        <fullName evidence="2">N-acetylmuramoyl-L-alanine amidase</fullName>
    </submittedName>
</protein>
<dbReference type="EMBL" id="DVJJ01000004">
    <property type="protein sequence ID" value="HIS63761.1"/>
    <property type="molecule type" value="Genomic_DNA"/>
</dbReference>
<dbReference type="Pfam" id="PF01520">
    <property type="entry name" value="Amidase_3"/>
    <property type="match status" value="1"/>
</dbReference>
<dbReference type="PANTHER" id="PTHR40446:SF2">
    <property type="entry name" value="N-ACETYLGLUCOSAMINE-1-PHOSPHODIESTER ALPHA-N-ACETYLGLUCOSAMINIDASE"/>
    <property type="match status" value="1"/>
</dbReference>
<dbReference type="PANTHER" id="PTHR40446">
    <property type="entry name" value="N-ACETYLGLUCOSAMINE-1-PHOSPHODIESTER ALPHA-N-ACETYLGLUCOSAMINIDASE"/>
    <property type="match status" value="1"/>
</dbReference>
<dbReference type="Pfam" id="PF09992">
    <property type="entry name" value="NAGPA"/>
    <property type="match status" value="1"/>
</dbReference>
<proteinExistence type="predicted"/>
<dbReference type="Gene3D" id="3.40.630.40">
    <property type="entry name" value="Zn-dependent exopeptidases"/>
    <property type="match status" value="1"/>
</dbReference>
<gene>
    <name evidence="2" type="ORF">IAA83_00135</name>
</gene>
<evidence type="ECO:0000259" key="1">
    <source>
        <dbReference type="SMART" id="SM00646"/>
    </source>
</evidence>
<sequence>MITRIPHERITKIGLYVNTGRKTMTAIQQETGCTYILNGGLYDMAKFQAINHLTVDGKVLSANSNPYGYGIKGTTMTFSYGNNVKAPDFLGAYPVLVRDGKATGAAAPVGLEGYRPRSAVGVTADGDIVLLCEQANRSLDGIAEELVEMGCETAINLDGGGSSQCIFDGEALKASRIVHNYLLIWTGEQEDKPTNKEECDMLNVLLIAGHGAGDPGAVSGSWKEADETRAIVSNLDTQLAGICNVDIYPTERNAYADLKAGKLDVQWSNYNYVLEVHFNAFDSAASDGKTKGVECYVTQAEPGTAVEEAICKNIASLGLTNRGVKRKNYDVIQAARSAGVSSALLEVCFLDDPDDMEIYQANKAAVATAIAAGIVSGFGIQSQTPAPEPEDPKEDATLTIYKNLEDVPDWAKITVQKLMDRGALNGTGTGLDLEYHMLRGLVINDRMGLYD</sequence>
<comment type="caution">
    <text evidence="2">The sequence shown here is derived from an EMBL/GenBank/DDBJ whole genome shotgun (WGS) entry which is preliminary data.</text>
</comment>
<name>A0A9D1F818_9FIRM</name>
<feature type="domain" description="MurNAc-LAA" evidence="1">
    <location>
        <begin position="265"/>
        <end position="375"/>
    </location>
</feature>
<reference evidence="2" key="2">
    <citation type="journal article" date="2021" name="PeerJ">
        <title>Extensive microbial diversity within the chicken gut microbiome revealed by metagenomics and culture.</title>
        <authorList>
            <person name="Gilroy R."/>
            <person name="Ravi A."/>
            <person name="Getino M."/>
            <person name="Pursley I."/>
            <person name="Horton D.L."/>
            <person name="Alikhan N.F."/>
            <person name="Baker D."/>
            <person name="Gharbi K."/>
            <person name="Hall N."/>
            <person name="Watson M."/>
            <person name="Adriaenssens E.M."/>
            <person name="Foster-Nyarko E."/>
            <person name="Jarju S."/>
            <person name="Secka A."/>
            <person name="Antonio M."/>
            <person name="Oren A."/>
            <person name="Chaudhuri R.R."/>
            <person name="La Ragione R."/>
            <person name="Hildebrand F."/>
            <person name="Pallen M.J."/>
        </authorList>
    </citation>
    <scope>NUCLEOTIDE SEQUENCE</scope>
    <source>
        <strain evidence="2">ChiBcec16-1751</strain>
    </source>
</reference>
<reference evidence="2" key="1">
    <citation type="submission" date="2020-10" db="EMBL/GenBank/DDBJ databases">
        <authorList>
            <person name="Gilroy R."/>
        </authorList>
    </citation>
    <scope>NUCLEOTIDE SEQUENCE</scope>
    <source>
        <strain evidence="2">ChiBcec16-1751</strain>
    </source>
</reference>
<dbReference type="Proteomes" id="UP000886741">
    <property type="component" value="Unassembled WGS sequence"/>
</dbReference>
<dbReference type="GO" id="GO:0009253">
    <property type="term" value="P:peptidoglycan catabolic process"/>
    <property type="evidence" value="ECO:0007669"/>
    <property type="project" value="InterPro"/>
</dbReference>
<evidence type="ECO:0000313" key="3">
    <source>
        <dbReference type="Proteomes" id="UP000886741"/>
    </source>
</evidence>
<evidence type="ECO:0000313" key="2">
    <source>
        <dbReference type="EMBL" id="HIS63761.1"/>
    </source>
</evidence>
<accession>A0A9D1F818</accession>
<dbReference type="AlphaFoldDB" id="A0A9D1F818"/>
<dbReference type="CDD" id="cd02696">
    <property type="entry name" value="MurNAc-LAA"/>
    <property type="match status" value="1"/>
</dbReference>
<dbReference type="InterPro" id="IPR002508">
    <property type="entry name" value="MurNAc-LAA_cat"/>
</dbReference>